<dbReference type="GO" id="GO:0009279">
    <property type="term" value="C:cell outer membrane"/>
    <property type="evidence" value="ECO:0007669"/>
    <property type="project" value="UniProtKB-SubCell"/>
</dbReference>
<proteinExistence type="inferred from homology"/>
<name>A0A841JUG8_9BACT</name>
<dbReference type="EMBL" id="JACHEK010000002">
    <property type="protein sequence ID" value="MBB6143399.1"/>
    <property type="molecule type" value="Genomic_DNA"/>
</dbReference>
<comment type="caution">
    <text evidence="10">The sequence shown here is derived from an EMBL/GenBank/DDBJ whole genome shotgun (WGS) entry which is preliminary data.</text>
</comment>
<comment type="similarity">
    <text evidence="2">Belongs to the outer membrane factor (OMF) (TC 1.B.17) family.</text>
</comment>
<accession>A0A841JUG8</accession>
<evidence type="ECO:0000256" key="6">
    <source>
        <dbReference type="ARBA" id="ARBA00023136"/>
    </source>
</evidence>
<evidence type="ECO:0000256" key="5">
    <source>
        <dbReference type="ARBA" id="ARBA00022692"/>
    </source>
</evidence>
<dbReference type="Pfam" id="PF02321">
    <property type="entry name" value="OEP"/>
    <property type="match status" value="1"/>
</dbReference>
<keyword evidence="11" id="KW-1185">Reference proteome</keyword>
<dbReference type="RefSeq" id="WP_050062279.1">
    <property type="nucleotide sequence ID" value="NZ_JACHEK010000002.1"/>
</dbReference>
<evidence type="ECO:0000256" key="3">
    <source>
        <dbReference type="ARBA" id="ARBA00022448"/>
    </source>
</evidence>
<keyword evidence="8" id="KW-0175">Coiled coil</keyword>
<gene>
    <name evidence="10" type="ORF">HNQ77_001343</name>
</gene>
<keyword evidence="3" id="KW-0813">Transport</keyword>
<dbReference type="GO" id="GO:1990281">
    <property type="term" value="C:efflux pump complex"/>
    <property type="evidence" value="ECO:0007669"/>
    <property type="project" value="TreeGrafter"/>
</dbReference>
<evidence type="ECO:0000256" key="1">
    <source>
        <dbReference type="ARBA" id="ARBA00004442"/>
    </source>
</evidence>
<dbReference type="AlphaFoldDB" id="A0A841JUG8"/>
<keyword evidence="5" id="KW-0812">Transmembrane</keyword>
<protein>
    <submittedName>
        <fullName evidence="10">Outer membrane protein TolC</fullName>
    </submittedName>
</protein>
<evidence type="ECO:0000313" key="10">
    <source>
        <dbReference type="EMBL" id="MBB6143399.1"/>
    </source>
</evidence>
<organism evidence="10 11">
    <name type="scientific">Silvibacterium bohemicum</name>
    <dbReference type="NCBI Taxonomy" id="1577686"/>
    <lineage>
        <taxon>Bacteria</taxon>
        <taxon>Pseudomonadati</taxon>
        <taxon>Acidobacteriota</taxon>
        <taxon>Terriglobia</taxon>
        <taxon>Terriglobales</taxon>
        <taxon>Acidobacteriaceae</taxon>
        <taxon>Silvibacterium</taxon>
    </lineage>
</organism>
<evidence type="ECO:0000256" key="7">
    <source>
        <dbReference type="ARBA" id="ARBA00023237"/>
    </source>
</evidence>
<feature type="region of interest" description="Disordered" evidence="9">
    <location>
        <begin position="34"/>
        <end position="76"/>
    </location>
</feature>
<dbReference type="InterPro" id="IPR051906">
    <property type="entry name" value="TolC-like"/>
</dbReference>
<keyword evidence="7" id="KW-0998">Cell outer membrane</keyword>
<evidence type="ECO:0000256" key="4">
    <source>
        <dbReference type="ARBA" id="ARBA00022452"/>
    </source>
</evidence>
<dbReference type="InterPro" id="IPR003423">
    <property type="entry name" value="OMP_efflux"/>
</dbReference>
<dbReference type="Proteomes" id="UP000538666">
    <property type="component" value="Unassembled WGS sequence"/>
</dbReference>
<sequence length="665" mass="71380">MSGSGFHFRLWERACAAVLCLSVAPLGFGQVQSTAPAPDAPPAPAASQTNSIAQQAQQAQQQQSQPVSAPQMPFHIDLPHSRNPFAPYMPSTVPAINLINSPRLQNLERDGKLYLSLKDAIALALENNLDLAYFRYNLPIAQADLLRTKAGGAANGVNTSIAQGTQGGFNSSGVGSGGGSSSGATAAGAGGLVTSTLGNGAAISSFDPQLGVQGFVDHTTLTQVNTINYGVPILKQNTIELASSYSQAFSLGTSFNVTDYGIRQTTNSIYNILSPELTTNFNLTVNQPLLQGFGLATNQRFIHIAKKNIQLTDLGFRAQVIATISQVENIYWDLVNAYQDAQIKERSLAYANETLSDDQKQLQLQNVPAMQVMKDQSAVASSEGDLTVARATLKLNELLIKNAITKTIDDPALAEMPVIPLDLLGPPDPHAAEPVDQLIAEAEKNRPDVSEDQIAMQIAQNNLKTIKNELLPRLSLYGQLIGAGFGGQVNPVCALNTECATTLPSGFSGAFQNTFNYSSPEYQVGFQLSVTLRNRVAKADQFRAVLDYRQKELSFEQQKKSILLDVRNSQYALQQAQARVDAAQKARDLAQRTFDIAKQEQKLGAMSSYDTLAMEQALALSESAVVVAQNAFEKAKVDIDRATGSTLDRTGVSLDDAKSGVVTHM</sequence>
<evidence type="ECO:0000256" key="2">
    <source>
        <dbReference type="ARBA" id="ARBA00007613"/>
    </source>
</evidence>
<evidence type="ECO:0000313" key="11">
    <source>
        <dbReference type="Proteomes" id="UP000538666"/>
    </source>
</evidence>
<evidence type="ECO:0000256" key="9">
    <source>
        <dbReference type="SAM" id="MobiDB-lite"/>
    </source>
</evidence>
<dbReference type="Gene3D" id="1.20.1600.10">
    <property type="entry name" value="Outer membrane efflux proteins (OEP)"/>
    <property type="match status" value="1"/>
</dbReference>
<comment type="subcellular location">
    <subcellularLocation>
        <location evidence="1">Cell outer membrane</location>
    </subcellularLocation>
</comment>
<keyword evidence="4" id="KW-1134">Transmembrane beta strand</keyword>
<evidence type="ECO:0000256" key="8">
    <source>
        <dbReference type="SAM" id="Coils"/>
    </source>
</evidence>
<feature type="compositionally biased region" description="Low complexity" evidence="9">
    <location>
        <begin position="45"/>
        <end position="71"/>
    </location>
</feature>
<feature type="coiled-coil region" evidence="8">
    <location>
        <begin position="566"/>
        <end position="600"/>
    </location>
</feature>
<dbReference type="GO" id="GO:0015288">
    <property type="term" value="F:porin activity"/>
    <property type="evidence" value="ECO:0007669"/>
    <property type="project" value="TreeGrafter"/>
</dbReference>
<dbReference type="SUPFAM" id="SSF56954">
    <property type="entry name" value="Outer membrane efflux proteins (OEP)"/>
    <property type="match status" value="1"/>
</dbReference>
<dbReference type="GO" id="GO:0015562">
    <property type="term" value="F:efflux transmembrane transporter activity"/>
    <property type="evidence" value="ECO:0007669"/>
    <property type="project" value="InterPro"/>
</dbReference>
<dbReference type="PANTHER" id="PTHR30026">
    <property type="entry name" value="OUTER MEMBRANE PROTEIN TOLC"/>
    <property type="match status" value="1"/>
</dbReference>
<keyword evidence="6" id="KW-0472">Membrane</keyword>
<reference evidence="10 11" key="1">
    <citation type="submission" date="2020-08" db="EMBL/GenBank/DDBJ databases">
        <title>Genomic Encyclopedia of Type Strains, Phase IV (KMG-IV): sequencing the most valuable type-strain genomes for metagenomic binning, comparative biology and taxonomic classification.</title>
        <authorList>
            <person name="Goeker M."/>
        </authorList>
    </citation>
    <scope>NUCLEOTIDE SEQUENCE [LARGE SCALE GENOMIC DNA]</scope>
    <source>
        <strain evidence="10 11">DSM 103733</strain>
    </source>
</reference>
<dbReference type="PANTHER" id="PTHR30026:SF23">
    <property type="entry name" value="TO APRF-PUTATIVE OUTER MEMBRANE EFFLUX PROTEIN OR SECRETED ALKALINE PHOSPHATASE-RELATED"/>
    <property type="match status" value="1"/>
</dbReference>